<evidence type="ECO:0000313" key="2">
    <source>
        <dbReference type="EMBL" id="TPG45696.1"/>
    </source>
</evidence>
<name>A0A502F8H4_9PROT</name>
<keyword evidence="1" id="KW-0812">Transmembrane</keyword>
<accession>A0A502F8H4</accession>
<proteinExistence type="predicted"/>
<evidence type="ECO:0000256" key="1">
    <source>
        <dbReference type="SAM" id="Phobius"/>
    </source>
</evidence>
<dbReference type="AlphaFoldDB" id="A0A502F8H4"/>
<dbReference type="Proteomes" id="UP000317078">
    <property type="component" value="Unassembled WGS sequence"/>
</dbReference>
<sequence length="214" mass="22715">MKPSPSSAGRPSATVEGFNEAAMADARQHARAVWAEESAKERDRLMALPLAERLAALDDDAVRQQLTPEHRGELRGAIATLAEAGKASLSDADKATYLRDVRGFLHQGLARLPRQMVVRTAVIAGLTCAGMTALGVAGGYLAGRASVMAEVSALNRHLALDAEAAAAWLDLIQLNGDPRPALSRGTKFRPDIGGEATSLNLWLRAPPAVPPQRR</sequence>
<keyword evidence="1" id="KW-1133">Transmembrane helix</keyword>
<feature type="transmembrane region" description="Helical" evidence="1">
    <location>
        <begin position="121"/>
        <end position="142"/>
    </location>
</feature>
<dbReference type="EMBL" id="RCZP01000046">
    <property type="protein sequence ID" value="TPG45696.1"/>
    <property type="molecule type" value="Genomic_DNA"/>
</dbReference>
<reference evidence="2 3" key="1">
    <citation type="journal article" date="2019" name="Environ. Microbiol.">
        <title>Species interactions and distinct microbial communities in high Arctic permafrost affected cryosols are associated with the CH4 and CO2 gas fluxes.</title>
        <authorList>
            <person name="Altshuler I."/>
            <person name="Hamel J."/>
            <person name="Turney S."/>
            <person name="Magnuson E."/>
            <person name="Levesque R."/>
            <person name="Greer C."/>
            <person name="Whyte L.G."/>
        </authorList>
    </citation>
    <scope>NUCLEOTIDE SEQUENCE [LARGE SCALE GENOMIC DNA]</scope>
    <source>
        <strain evidence="2 3">S9.3B</strain>
    </source>
</reference>
<keyword evidence="3" id="KW-1185">Reference proteome</keyword>
<organism evidence="2 3">
    <name type="scientific">Muricoccus nepalensis</name>
    <dbReference type="NCBI Taxonomy" id="1854500"/>
    <lineage>
        <taxon>Bacteria</taxon>
        <taxon>Pseudomonadati</taxon>
        <taxon>Pseudomonadota</taxon>
        <taxon>Alphaproteobacteria</taxon>
        <taxon>Acetobacterales</taxon>
        <taxon>Roseomonadaceae</taxon>
        <taxon>Muricoccus</taxon>
    </lineage>
</organism>
<keyword evidence="1" id="KW-0472">Membrane</keyword>
<evidence type="ECO:0000313" key="3">
    <source>
        <dbReference type="Proteomes" id="UP000317078"/>
    </source>
</evidence>
<gene>
    <name evidence="2" type="ORF">EAH89_26205</name>
</gene>
<protein>
    <submittedName>
        <fullName evidence="2">Uncharacterized protein</fullName>
    </submittedName>
</protein>
<comment type="caution">
    <text evidence="2">The sequence shown here is derived from an EMBL/GenBank/DDBJ whole genome shotgun (WGS) entry which is preliminary data.</text>
</comment>